<reference evidence="2" key="1">
    <citation type="journal article" date="2019" name="Int. J. Syst. Evol. Microbiol.">
        <title>The Global Catalogue of Microorganisms (GCM) 10K type strain sequencing project: providing services to taxonomists for standard genome sequencing and annotation.</title>
        <authorList>
            <consortium name="The Broad Institute Genomics Platform"/>
            <consortium name="The Broad Institute Genome Sequencing Center for Infectious Disease"/>
            <person name="Wu L."/>
            <person name="Ma J."/>
        </authorList>
    </citation>
    <scope>NUCLEOTIDE SEQUENCE [LARGE SCALE GENOMIC DNA]</scope>
    <source>
        <strain evidence="2">JCM 4816</strain>
    </source>
</reference>
<keyword evidence="2" id="KW-1185">Reference proteome</keyword>
<evidence type="ECO:0008006" key="3">
    <source>
        <dbReference type="Google" id="ProtNLM"/>
    </source>
</evidence>
<sequence>MTSAAISVTATATTHLRAGQVRMGLLLGIGPPTGGPGERGAPRDVSGRRLAAMLSH</sequence>
<accession>A0ABP6TZN1</accession>
<evidence type="ECO:0000313" key="1">
    <source>
        <dbReference type="EMBL" id="GAA3500853.1"/>
    </source>
</evidence>
<gene>
    <name evidence="1" type="ORF">GCM10019016_079600</name>
</gene>
<comment type="caution">
    <text evidence="1">The sequence shown here is derived from an EMBL/GenBank/DDBJ whole genome shotgun (WGS) entry which is preliminary data.</text>
</comment>
<evidence type="ECO:0000313" key="2">
    <source>
        <dbReference type="Proteomes" id="UP001501455"/>
    </source>
</evidence>
<proteinExistence type="predicted"/>
<name>A0ABP6TZN1_9ACTN</name>
<dbReference type="EMBL" id="BAAAXF010000057">
    <property type="protein sequence ID" value="GAA3500853.1"/>
    <property type="molecule type" value="Genomic_DNA"/>
</dbReference>
<protein>
    <recommendedName>
        <fullName evidence="3">LLM class flavin-dependent oxidoreductase</fullName>
    </recommendedName>
</protein>
<dbReference type="Proteomes" id="UP001501455">
    <property type="component" value="Unassembled WGS sequence"/>
</dbReference>
<organism evidence="1 2">
    <name type="scientific">Streptomyces prasinosporus</name>
    <dbReference type="NCBI Taxonomy" id="68256"/>
    <lineage>
        <taxon>Bacteria</taxon>
        <taxon>Bacillati</taxon>
        <taxon>Actinomycetota</taxon>
        <taxon>Actinomycetes</taxon>
        <taxon>Kitasatosporales</taxon>
        <taxon>Streptomycetaceae</taxon>
        <taxon>Streptomyces</taxon>
        <taxon>Streptomyces albogriseolus group</taxon>
    </lineage>
</organism>